<keyword evidence="2" id="KW-1185">Reference proteome</keyword>
<reference evidence="1 2" key="1">
    <citation type="submission" date="2020-08" db="EMBL/GenBank/DDBJ databases">
        <title>Sequencing the genomes of 1000 actinobacteria strains.</title>
        <authorList>
            <person name="Klenk H.-P."/>
        </authorList>
    </citation>
    <scope>NUCLEOTIDE SEQUENCE [LARGE SCALE GENOMIC DNA]</scope>
    <source>
        <strain evidence="1 2">DSM 45084</strain>
    </source>
</reference>
<proteinExistence type="predicted"/>
<name>A0A7W7T3E3_9PSEU</name>
<dbReference type="Proteomes" id="UP000542674">
    <property type="component" value="Unassembled WGS sequence"/>
</dbReference>
<dbReference type="InterPro" id="IPR029024">
    <property type="entry name" value="TerB-like"/>
</dbReference>
<protein>
    <submittedName>
        <fullName evidence="1">Tellurite resistance protein</fullName>
    </submittedName>
</protein>
<sequence length="131" mass="13268">MNGFTEDEGRTLRTAVYGAMVLVSVADEGAVDEESHAGIRAMSALPPQLRQVVGAAPPELPVGTVADVEHGVLTALRASADLLAARSAGQARAFADAVLAMCGDVASADGTVGRAEDVVVARIRSALDAAL</sequence>
<dbReference type="EMBL" id="JACHJS010000001">
    <property type="protein sequence ID" value="MBB4965781.1"/>
    <property type="molecule type" value="Genomic_DNA"/>
</dbReference>
<dbReference type="AlphaFoldDB" id="A0A7W7T3E3"/>
<comment type="caution">
    <text evidence="1">The sequence shown here is derived from an EMBL/GenBank/DDBJ whole genome shotgun (WGS) entry which is preliminary data.</text>
</comment>
<evidence type="ECO:0000313" key="2">
    <source>
        <dbReference type="Proteomes" id="UP000542674"/>
    </source>
</evidence>
<dbReference type="SUPFAM" id="SSF158682">
    <property type="entry name" value="TerB-like"/>
    <property type="match status" value="1"/>
</dbReference>
<accession>A0A7W7T3E3</accession>
<dbReference type="RefSeq" id="WP_184669467.1">
    <property type="nucleotide sequence ID" value="NZ_BAABAI010000038.1"/>
</dbReference>
<evidence type="ECO:0000313" key="1">
    <source>
        <dbReference type="EMBL" id="MBB4965781.1"/>
    </source>
</evidence>
<gene>
    <name evidence="1" type="ORF">F4559_003140</name>
</gene>
<dbReference type="Gene3D" id="1.10.3680.10">
    <property type="entry name" value="TerB-like"/>
    <property type="match status" value="1"/>
</dbReference>
<organism evidence="1 2">
    <name type="scientific">Saccharothrix violaceirubra</name>
    <dbReference type="NCBI Taxonomy" id="413306"/>
    <lineage>
        <taxon>Bacteria</taxon>
        <taxon>Bacillati</taxon>
        <taxon>Actinomycetota</taxon>
        <taxon>Actinomycetes</taxon>
        <taxon>Pseudonocardiales</taxon>
        <taxon>Pseudonocardiaceae</taxon>
        <taxon>Saccharothrix</taxon>
    </lineage>
</organism>